<comment type="caution">
    <text evidence="3">The sequence shown here is derived from an EMBL/GenBank/DDBJ whole genome shotgun (WGS) entry which is preliminary data.</text>
</comment>
<feature type="region of interest" description="Disordered" evidence="1">
    <location>
        <begin position="161"/>
        <end position="204"/>
    </location>
</feature>
<keyword evidence="4" id="KW-1185">Reference proteome</keyword>
<dbReference type="Proteomes" id="UP000023152">
    <property type="component" value="Unassembled WGS sequence"/>
</dbReference>
<keyword evidence="2" id="KW-0812">Transmembrane</keyword>
<gene>
    <name evidence="3" type="ORF">RFI_28159</name>
</gene>
<dbReference type="GO" id="GO:0070072">
    <property type="term" value="P:vacuolar proton-transporting V-type ATPase complex assembly"/>
    <property type="evidence" value="ECO:0007669"/>
    <property type="project" value="InterPro"/>
</dbReference>
<feature type="region of interest" description="Disordered" evidence="1">
    <location>
        <begin position="14"/>
        <end position="44"/>
    </location>
</feature>
<dbReference type="Pfam" id="PF08636">
    <property type="entry name" value="Pkr1"/>
    <property type="match status" value="1"/>
</dbReference>
<dbReference type="AlphaFoldDB" id="X6M6Y1"/>
<feature type="transmembrane region" description="Helical" evidence="2">
    <location>
        <begin position="107"/>
        <end position="130"/>
    </location>
</feature>
<sequence length="204" mass="23087">MKKKAWQEAVVVEVTKTDTSANEAATTEDKDENDNNDNSSEESLKLEWFDDGTSSKKVKLFRRSSPNIRFSLLSNVAKSEDLQTKLSERPSRIQMFFMSALDPYSELVYYLVNVSVVILLVVLFLMYYVYPSIHFVVMWLLAFGLLASVNLVWLYRDPNAKKKNSSANGLTSPSVGQQPLETEQRTESVLSSASDGVRKRKGQK</sequence>
<feature type="compositionally biased region" description="Polar residues" evidence="1">
    <location>
        <begin position="165"/>
        <end position="194"/>
    </location>
</feature>
<keyword evidence="2" id="KW-1133">Transmembrane helix</keyword>
<keyword evidence="2" id="KW-0472">Membrane</keyword>
<evidence type="ECO:0000313" key="4">
    <source>
        <dbReference type="Proteomes" id="UP000023152"/>
    </source>
</evidence>
<organism evidence="3 4">
    <name type="scientific">Reticulomyxa filosa</name>
    <dbReference type="NCBI Taxonomy" id="46433"/>
    <lineage>
        <taxon>Eukaryota</taxon>
        <taxon>Sar</taxon>
        <taxon>Rhizaria</taxon>
        <taxon>Retaria</taxon>
        <taxon>Foraminifera</taxon>
        <taxon>Monothalamids</taxon>
        <taxon>Reticulomyxidae</taxon>
        <taxon>Reticulomyxa</taxon>
    </lineage>
</organism>
<name>X6M6Y1_RETFI</name>
<dbReference type="InterPro" id="IPR013945">
    <property type="entry name" value="Pkr1"/>
</dbReference>
<proteinExistence type="predicted"/>
<reference evidence="3 4" key="1">
    <citation type="journal article" date="2013" name="Curr. Biol.">
        <title>The Genome of the Foraminiferan Reticulomyxa filosa.</title>
        <authorList>
            <person name="Glockner G."/>
            <person name="Hulsmann N."/>
            <person name="Schleicher M."/>
            <person name="Noegel A.A."/>
            <person name="Eichinger L."/>
            <person name="Gallinger C."/>
            <person name="Pawlowski J."/>
            <person name="Sierra R."/>
            <person name="Euteneuer U."/>
            <person name="Pillet L."/>
            <person name="Moustafa A."/>
            <person name="Platzer M."/>
            <person name="Groth M."/>
            <person name="Szafranski K."/>
            <person name="Schliwa M."/>
        </authorList>
    </citation>
    <scope>NUCLEOTIDE SEQUENCE [LARGE SCALE GENOMIC DNA]</scope>
</reference>
<dbReference type="EMBL" id="ASPP01024229">
    <property type="protein sequence ID" value="ETO09227.1"/>
    <property type="molecule type" value="Genomic_DNA"/>
</dbReference>
<feature type="transmembrane region" description="Helical" evidence="2">
    <location>
        <begin position="136"/>
        <end position="155"/>
    </location>
</feature>
<evidence type="ECO:0000313" key="3">
    <source>
        <dbReference type="EMBL" id="ETO09227.1"/>
    </source>
</evidence>
<evidence type="ECO:0000256" key="2">
    <source>
        <dbReference type="SAM" id="Phobius"/>
    </source>
</evidence>
<protein>
    <submittedName>
        <fullName evidence="3">Uncharacterized protein</fullName>
    </submittedName>
</protein>
<evidence type="ECO:0000256" key="1">
    <source>
        <dbReference type="SAM" id="MobiDB-lite"/>
    </source>
</evidence>
<accession>X6M6Y1</accession>